<feature type="active site" evidence="10">
    <location>
        <position position="117"/>
    </location>
</feature>
<evidence type="ECO:0000259" key="11">
    <source>
        <dbReference type="PROSITE" id="PS50137"/>
    </source>
</evidence>
<protein>
    <recommendedName>
        <fullName evidence="10">Ribonuclease 3</fullName>
        <ecNumber evidence="10">3.1.26.3</ecNumber>
    </recommendedName>
    <alternativeName>
        <fullName evidence="10">Ribonuclease III</fullName>
        <shortName evidence="10">RNase III</shortName>
    </alternativeName>
</protein>
<keyword evidence="10" id="KW-0479">Metal-binding</keyword>
<feature type="binding site" evidence="10">
    <location>
        <position position="117"/>
    </location>
    <ligand>
        <name>Mg(2+)</name>
        <dbReference type="ChEBI" id="CHEBI:18420"/>
    </ligand>
</feature>
<evidence type="ECO:0000256" key="2">
    <source>
        <dbReference type="ARBA" id="ARBA00010183"/>
    </source>
</evidence>
<dbReference type="Proteomes" id="UP000007464">
    <property type="component" value="Chromosome"/>
</dbReference>
<comment type="cofactor">
    <cofactor evidence="10">
        <name>Mg(2+)</name>
        <dbReference type="ChEBI" id="CHEBI:18420"/>
    </cofactor>
</comment>
<evidence type="ECO:0000256" key="5">
    <source>
        <dbReference type="ARBA" id="ARBA00022694"/>
    </source>
</evidence>
<dbReference type="InterPro" id="IPR011907">
    <property type="entry name" value="RNase_III"/>
</dbReference>
<keyword evidence="10" id="KW-0699">rRNA-binding</keyword>
<keyword evidence="3 10" id="KW-0698">rRNA processing</keyword>
<comment type="subunit">
    <text evidence="10">Homodimer.</text>
</comment>
<dbReference type="InterPro" id="IPR014720">
    <property type="entry name" value="dsRBD_dom"/>
</dbReference>
<dbReference type="GO" id="GO:0010468">
    <property type="term" value="P:regulation of gene expression"/>
    <property type="evidence" value="ECO:0007669"/>
    <property type="project" value="TreeGrafter"/>
</dbReference>
<keyword evidence="6 10" id="KW-0540">Nuclease</keyword>
<dbReference type="Pfam" id="PF00035">
    <property type="entry name" value="dsrm"/>
    <property type="match status" value="1"/>
</dbReference>
<comment type="subcellular location">
    <subcellularLocation>
        <location evidence="10">Cytoplasm</location>
    </subcellularLocation>
</comment>
<dbReference type="CDD" id="cd00593">
    <property type="entry name" value="RIBOc"/>
    <property type="match status" value="1"/>
</dbReference>
<feature type="active site" evidence="10">
    <location>
        <position position="45"/>
    </location>
</feature>
<evidence type="ECO:0000313" key="14">
    <source>
        <dbReference type="Proteomes" id="UP000007464"/>
    </source>
</evidence>
<keyword evidence="10" id="KW-0963">Cytoplasm</keyword>
<dbReference type="RefSeq" id="WP_013516849.1">
    <property type="nucleotide sequence ID" value="NC_014909.2"/>
</dbReference>
<keyword evidence="9 10" id="KW-0694">RNA-binding</keyword>
<dbReference type="PANTHER" id="PTHR11207:SF0">
    <property type="entry name" value="RIBONUCLEASE 3"/>
    <property type="match status" value="1"/>
</dbReference>
<dbReference type="GO" id="GO:0019843">
    <property type="term" value="F:rRNA binding"/>
    <property type="evidence" value="ECO:0007669"/>
    <property type="project" value="UniProtKB-KW"/>
</dbReference>
<dbReference type="FunFam" id="1.10.1520.10:FF:000001">
    <property type="entry name" value="Ribonuclease 3"/>
    <property type="match status" value="1"/>
</dbReference>
<dbReference type="GO" id="GO:0005737">
    <property type="term" value="C:cytoplasm"/>
    <property type="evidence" value="ECO:0007669"/>
    <property type="project" value="UniProtKB-SubCell"/>
</dbReference>
<evidence type="ECO:0000259" key="12">
    <source>
        <dbReference type="PROSITE" id="PS50142"/>
    </source>
</evidence>
<dbReference type="GO" id="GO:0008033">
    <property type="term" value="P:tRNA processing"/>
    <property type="evidence" value="ECO:0007669"/>
    <property type="project" value="UniProtKB-KW"/>
</dbReference>
<dbReference type="SMART" id="SM00358">
    <property type="entry name" value="DSRM"/>
    <property type="match status" value="1"/>
</dbReference>
<feature type="binding site" evidence="10">
    <location>
        <position position="114"/>
    </location>
    <ligand>
        <name>Mg(2+)</name>
        <dbReference type="ChEBI" id="CHEBI:18420"/>
    </ligand>
</feature>
<dbReference type="Pfam" id="PF14622">
    <property type="entry name" value="Ribonucleas_3_3"/>
    <property type="match status" value="1"/>
</dbReference>
<comment type="function">
    <text evidence="10">Digests double-stranded RNA. Involved in the processing of primary rRNA transcript to yield the immediate precursors to the large and small rRNAs (23S and 16S). Processes some mRNAs, and tRNAs when they are encoded in the rRNA operon. Processes pre-crRNA and tracrRNA of type II CRISPR loci if present in the organism.</text>
</comment>
<dbReference type="CDD" id="cd10845">
    <property type="entry name" value="DSRM_RNAse_III_family"/>
    <property type="match status" value="1"/>
</dbReference>
<dbReference type="AlphaFoldDB" id="E8Q6F5"/>
<name>E8Q6F5_BLOVB</name>
<dbReference type="EMBL" id="CP002189">
    <property type="protein sequence ID" value="ADV33924.1"/>
    <property type="molecule type" value="Genomic_DNA"/>
</dbReference>
<proteinExistence type="inferred from homology"/>
<dbReference type="NCBIfam" id="TIGR02191">
    <property type="entry name" value="RNaseIII"/>
    <property type="match status" value="1"/>
</dbReference>
<evidence type="ECO:0000256" key="4">
    <source>
        <dbReference type="ARBA" id="ARBA00022664"/>
    </source>
</evidence>
<dbReference type="InterPro" id="IPR000999">
    <property type="entry name" value="RNase_III_dom"/>
</dbReference>
<evidence type="ECO:0000256" key="9">
    <source>
        <dbReference type="ARBA" id="ARBA00022884"/>
    </source>
</evidence>
<dbReference type="STRING" id="859654.BVAF_542"/>
<dbReference type="PROSITE" id="PS50137">
    <property type="entry name" value="DS_RBD"/>
    <property type="match status" value="1"/>
</dbReference>
<feature type="binding site" evidence="10">
    <location>
        <position position="41"/>
    </location>
    <ligand>
        <name>Mg(2+)</name>
        <dbReference type="ChEBI" id="CHEBI:18420"/>
    </ligand>
</feature>
<dbReference type="GO" id="GO:0006397">
    <property type="term" value="P:mRNA processing"/>
    <property type="evidence" value="ECO:0007669"/>
    <property type="project" value="UniProtKB-UniRule"/>
</dbReference>
<evidence type="ECO:0000256" key="6">
    <source>
        <dbReference type="ARBA" id="ARBA00022722"/>
    </source>
</evidence>
<evidence type="ECO:0000256" key="1">
    <source>
        <dbReference type="ARBA" id="ARBA00000109"/>
    </source>
</evidence>
<keyword evidence="14" id="KW-1185">Reference proteome</keyword>
<dbReference type="GO" id="GO:0006364">
    <property type="term" value="P:rRNA processing"/>
    <property type="evidence" value="ECO:0007669"/>
    <property type="project" value="UniProtKB-UniRule"/>
</dbReference>
<accession>E8Q6F5</accession>
<evidence type="ECO:0000256" key="7">
    <source>
        <dbReference type="ARBA" id="ARBA00022759"/>
    </source>
</evidence>
<dbReference type="SMART" id="SM00535">
    <property type="entry name" value="RIBOc"/>
    <property type="match status" value="1"/>
</dbReference>
<reference evidence="13 14" key="1">
    <citation type="journal article" date="2010" name="BMC Genomics">
        <title>Unprecedented loss of ammonia assimilation capability in a urease-encoding bacterial mutualist.</title>
        <authorList>
            <person name="Williams L.E."/>
            <person name="Wernegreen J.J."/>
        </authorList>
    </citation>
    <scope>NUCLEOTIDE SEQUENCE [LARGE SCALE GENOMIC DNA]</scope>
    <source>
        <strain evidence="13 14">BVAF</strain>
    </source>
</reference>
<dbReference type="GO" id="GO:0003725">
    <property type="term" value="F:double-stranded RNA binding"/>
    <property type="evidence" value="ECO:0007669"/>
    <property type="project" value="TreeGrafter"/>
</dbReference>
<gene>
    <name evidence="10 13" type="primary">rnc</name>
    <name evidence="13" type="ordered locus">BVAF_542</name>
</gene>
<keyword evidence="8 10" id="KW-0378">Hydrolase</keyword>
<dbReference type="InterPro" id="IPR036389">
    <property type="entry name" value="RNase_III_sf"/>
</dbReference>
<dbReference type="HOGENOM" id="CLU_000907_1_1_6"/>
<dbReference type="SUPFAM" id="SSF69065">
    <property type="entry name" value="RNase III domain-like"/>
    <property type="match status" value="1"/>
</dbReference>
<dbReference type="EC" id="3.1.26.3" evidence="10"/>
<feature type="domain" description="DRBM" evidence="11">
    <location>
        <begin position="155"/>
        <end position="225"/>
    </location>
</feature>
<keyword evidence="4 10" id="KW-0507">mRNA processing</keyword>
<comment type="catalytic activity">
    <reaction evidence="1 10">
        <text>Endonucleolytic cleavage to 5'-phosphomonoester.</text>
        <dbReference type="EC" id="3.1.26.3"/>
    </reaction>
</comment>
<evidence type="ECO:0000313" key="13">
    <source>
        <dbReference type="EMBL" id="ADV33924.1"/>
    </source>
</evidence>
<dbReference type="OrthoDB" id="9805026at2"/>
<feature type="domain" description="RNase III" evidence="12">
    <location>
        <begin position="6"/>
        <end position="128"/>
    </location>
</feature>
<dbReference type="PROSITE" id="PS00517">
    <property type="entry name" value="RNASE_3_1"/>
    <property type="match status" value="1"/>
</dbReference>
<dbReference type="HAMAP" id="MF_00104">
    <property type="entry name" value="RNase_III"/>
    <property type="match status" value="1"/>
</dbReference>
<dbReference type="GO" id="GO:0004525">
    <property type="term" value="F:ribonuclease III activity"/>
    <property type="evidence" value="ECO:0007669"/>
    <property type="project" value="UniProtKB-UniRule"/>
</dbReference>
<dbReference type="SUPFAM" id="SSF54768">
    <property type="entry name" value="dsRNA-binding domain-like"/>
    <property type="match status" value="1"/>
</dbReference>
<sequence length="231" mass="26209">MSSLDFNVLQGKLGYFFCKLDLLELALTHRSFSNQHNERLEFLGDAILNYVVANLLYHRYNCISEGDMSRIRSNLVCSKTLVRLAKEFNVGEYLKLGQGELKNGGISRESILSNTVEAIIGGVFLDSNMKTVEILINNWYLCHLNAINFMNKQKDPKTRLQEYLQRHGCPLPIYYVNRIQGKAHSQMFTIFCQISQLTDPSIGYGSSIQKAEQSAAENALKILIQNEDCEG</sequence>
<keyword evidence="10" id="KW-0460">Magnesium</keyword>
<dbReference type="KEGG" id="bva:BVAF_542"/>
<dbReference type="Gene3D" id="1.10.1520.10">
    <property type="entry name" value="Ribonuclease III domain"/>
    <property type="match status" value="1"/>
</dbReference>
<organism evidence="13 14">
    <name type="scientific">Blochmanniella vafra (strain BVAF)</name>
    <dbReference type="NCBI Taxonomy" id="859654"/>
    <lineage>
        <taxon>Bacteria</taxon>
        <taxon>Pseudomonadati</taxon>
        <taxon>Pseudomonadota</taxon>
        <taxon>Gammaproteobacteria</taxon>
        <taxon>Enterobacterales</taxon>
        <taxon>Enterobacteriaceae</taxon>
        <taxon>ant endosymbionts</taxon>
        <taxon>Candidatus Blochmanniella</taxon>
    </lineage>
</organism>
<dbReference type="Gene3D" id="3.30.160.20">
    <property type="match status" value="1"/>
</dbReference>
<dbReference type="PANTHER" id="PTHR11207">
    <property type="entry name" value="RIBONUCLEASE III"/>
    <property type="match status" value="1"/>
</dbReference>
<comment type="similarity">
    <text evidence="2">Belongs to the ribonuclease III family.</text>
</comment>
<keyword evidence="7 10" id="KW-0255">Endonuclease</keyword>
<dbReference type="PROSITE" id="PS50142">
    <property type="entry name" value="RNASE_3_2"/>
    <property type="match status" value="1"/>
</dbReference>
<dbReference type="GO" id="GO:0046872">
    <property type="term" value="F:metal ion binding"/>
    <property type="evidence" value="ECO:0007669"/>
    <property type="project" value="UniProtKB-KW"/>
</dbReference>
<evidence type="ECO:0000256" key="10">
    <source>
        <dbReference type="HAMAP-Rule" id="MF_00104"/>
    </source>
</evidence>
<keyword evidence="5 10" id="KW-0819">tRNA processing</keyword>
<evidence type="ECO:0000256" key="3">
    <source>
        <dbReference type="ARBA" id="ARBA00022552"/>
    </source>
</evidence>
<evidence type="ECO:0000256" key="8">
    <source>
        <dbReference type="ARBA" id="ARBA00022801"/>
    </source>
</evidence>